<dbReference type="EMBL" id="DSVI01000008">
    <property type="protein sequence ID" value="HGT47828.1"/>
    <property type="molecule type" value="Genomic_DNA"/>
</dbReference>
<evidence type="ECO:0000259" key="2">
    <source>
        <dbReference type="Pfam" id="PF00675"/>
    </source>
</evidence>
<dbReference type="Gene3D" id="3.30.830.10">
    <property type="entry name" value="Metalloenzyme, LuxS/M16 peptidase-like"/>
    <property type="match status" value="4"/>
</dbReference>
<dbReference type="SUPFAM" id="SSF63411">
    <property type="entry name" value="LuxS/MPP-like metallohydrolase"/>
    <property type="match status" value="4"/>
</dbReference>
<sequence>MFTKKILFSVIFILFTISSFSQSGEKFKLDYEKYKLQNGLEVILHEDKSDPIVSVTILYHVGSNREKPGKTGFAHLFEHMMFQESQHVGQDKFFKYIQENGGTLNGGTWQDGTIYYQIVPKNALELVLWLESDRMGYLLPTVTQEAFLNQQEVVQNEKRQRVDNQPYGHTSYVINKLLYPEGHPYNWEVIGELVDLQNATVKDVHDFYRTWYGPNNATLVVAGDFDKSETKKLIEKYFGELKPSAPVTDLKPMPVELKETKRAYYEDKFAQSPELNMVFPTVEQYNKDSYALDVLADLLAKGKRSPFYKVIVEEKKLAPSVNVFQNSSELAGDFRIRIRTFPNKNLSEVEQAIFQAFQKFEKDGFTDKDLDRIKAGIETSFYNSIASVLGKSFTLAQLNEYAGSPDYLSEDLKNSLAVTKEDVMKVYNKYIKNKNYVLTSFVPAGKVELAASSSEKFVVPEEQIKPLNEEEIKARNSNPDNQIKVDPIPSSFDRNIVPALGADPLITVPKVWEEKLKNGIRILGIEYKELPLFDFQIEIKGGFLQDDLTKPGVANLTARMLNQGTKNKTPIELEDEIDNLGARINVSATNESIILQASCLSSKFNDVYKLAEEILLEPRWDENEFARLKQETIENIRRNKSNPAVIATNVYQKLIYGDEHIFSHSILGTEESVNSITLDDLKNYYEKNIAPQLASVSFAGNLKKEDVVKTFKSLENKWKEKSVTLKSYPEPKMKDKAVVYFIDFPNAKQSEIRIGHPGPAYTNPDFFKVYVMNYKLGGSFNGIVNLILREEKGFTYGARTDFRGTELPGYFVAGAAVQTNATLESAQIFRDEITKYRNGISSEDLNFTKNSLLKSNALRFETLGALRGMLSQIAKYNLPFDYVKNQEKQIQQMTADEHKMLAQKYLHPDKMIYLIVGDKATQFDKLKELGFGDPVLLDKDGNEVK</sequence>
<dbReference type="Pfam" id="PF00675">
    <property type="entry name" value="Peptidase_M16"/>
    <property type="match status" value="2"/>
</dbReference>
<dbReference type="InterPro" id="IPR011765">
    <property type="entry name" value="Pept_M16_N"/>
</dbReference>
<dbReference type="InterPro" id="IPR007863">
    <property type="entry name" value="Peptidase_M16_C"/>
</dbReference>
<dbReference type="PANTHER" id="PTHR11851">
    <property type="entry name" value="METALLOPROTEASE"/>
    <property type="match status" value="1"/>
</dbReference>
<feature type="domain" description="Peptidase M16 N-terminal" evidence="2">
    <location>
        <begin position="537"/>
        <end position="652"/>
    </location>
</feature>
<dbReference type="PANTHER" id="PTHR11851:SF49">
    <property type="entry name" value="MITOCHONDRIAL-PROCESSING PEPTIDASE SUBUNIT ALPHA"/>
    <property type="match status" value="1"/>
</dbReference>
<feature type="domain" description="Peptidase M16 N-terminal" evidence="2">
    <location>
        <begin position="42"/>
        <end position="163"/>
    </location>
</feature>
<evidence type="ECO:0000259" key="3">
    <source>
        <dbReference type="Pfam" id="PF05193"/>
    </source>
</evidence>
<feature type="domain" description="Peptidase M16 C-terminal" evidence="3">
    <location>
        <begin position="199"/>
        <end position="375"/>
    </location>
</feature>
<organism evidence="4">
    <name type="scientific">Ignavibacterium album</name>
    <dbReference type="NCBI Taxonomy" id="591197"/>
    <lineage>
        <taxon>Bacteria</taxon>
        <taxon>Pseudomonadati</taxon>
        <taxon>Ignavibacteriota</taxon>
        <taxon>Ignavibacteria</taxon>
        <taxon>Ignavibacteriales</taxon>
        <taxon>Ignavibacteriaceae</taxon>
        <taxon>Ignavibacterium</taxon>
    </lineage>
</organism>
<dbReference type="Pfam" id="PF05193">
    <property type="entry name" value="Peptidase_M16_C"/>
    <property type="match status" value="2"/>
</dbReference>
<protein>
    <submittedName>
        <fullName evidence="4">Insulinase family protein</fullName>
    </submittedName>
</protein>
<dbReference type="GO" id="GO:0046872">
    <property type="term" value="F:metal ion binding"/>
    <property type="evidence" value="ECO:0007669"/>
    <property type="project" value="InterPro"/>
</dbReference>
<accession>A0A832G2C5</accession>
<comment type="caution">
    <text evidence="4">The sequence shown here is derived from an EMBL/GenBank/DDBJ whole genome shotgun (WGS) entry which is preliminary data.</text>
</comment>
<evidence type="ECO:0000256" key="1">
    <source>
        <dbReference type="ARBA" id="ARBA00007261"/>
    </source>
</evidence>
<evidence type="ECO:0000313" key="4">
    <source>
        <dbReference type="EMBL" id="HGT47828.1"/>
    </source>
</evidence>
<reference evidence="4" key="1">
    <citation type="journal article" date="2020" name="mSystems">
        <title>Genome- and Community-Level Interaction Insights into Carbon Utilization and Element Cycling Functions of Hydrothermarchaeota in Hydrothermal Sediment.</title>
        <authorList>
            <person name="Zhou Z."/>
            <person name="Liu Y."/>
            <person name="Xu W."/>
            <person name="Pan J."/>
            <person name="Luo Z.H."/>
            <person name="Li M."/>
        </authorList>
    </citation>
    <scope>NUCLEOTIDE SEQUENCE [LARGE SCALE GENOMIC DNA]</scope>
    <source>
        <strain evidence="4">SpSt-500</strain>
    </source>
</reference>
<dbReference type="AlphaFoldDB" id="A0A832G2C5"/>
<gene>
    <name evidence="4" type="ORF">ENS56_07325</name>
</gene>
<dbReference type="InterPro" id="IPR011249">
    <property type="entry name" value="Metalloenz_LuxS/M16"/>
</dbReference>
<name>A0A832G2C5_9BACT</name>
<feature type="domain" description="Peptidase M16 C-terminal" evidence="3">
    <location>
        <begin position="675"/>
        <end position="852"/>
    </location>
</feature>
<proteinExistence type="inferred from homology"/>
<dbReference type="InterPro" id="IPR050361">
    <property type="entry name" value="MPP/UQCRC_Complex"/>
</dbReference>
<comment type="similarity">
    <text evidence="1">Belongs to the peptidase M16 family.</text>
</comment>